<dbReference type="CDD" id="cd07132">
    <property type="entry name" value="ALDH_F3AB"/>
    <property type="match status" value="1"/>
</dbReference>
<dbReference type="Gene3D" id="3.40.309.10">
    <property type="entry name" value="Aldehyde Dehydrogenase, Chain A, domain 2"/>
    <property type="match status" value="1"/>
</dbReference>
<evidence type="ECO:0000256" key="5">
    <source>
        <dbReference type="RuleBase" id="RU003345"/>
    </source>
</evidence>
<evidence type="ECO:0000256" key="4">
    <source>
        <dbReference type="PROSITE-ProRule" id="PRU10007"/>
    </source>
</evidence>
<reference evidence="7" key="1">
    <citation type="submission" date="2021-01" db="UniProtKB">
        <authorList>
            <consortium name="EnsemblMetazoa"/>
        </authorList>
    </citation>
    <scope>IDENTIFICATION</scope>
</reference>
<feature type="active site" evidence="4">
    <location>
        <position position="365"/>
    </location>
</feature>
<dbReference type="FunFam" id="3.40.309.10:FF:000003">
    <property type="entry name" value="Aldehyde dehydrogenase"/>
    <property type="match status" value="1"/>
</dbReference>
<protein>
    <recommendedName>
        <fullName evidence="6">Aldehyde dehydrogenase domain-containing protein</fullName>
    </recommendedName>
</protein>
<organism evidence="7 8">
    <name type="scientific">Nasonia vitripennis</name>
    <name type="common">Parasitic wasp</name>
    <dbReference type="NCBI Taxonomy" id="7425"/>
    <lineage>
        <taxon>Eukaryota</taxon>
        <taxon>Metazoa</taxon>
        <taxon>Ecdysozoa</taxon>
        <taxon>Arthropoda</taxon>
        <taxon>Hexapoda</taxon>
        <taxon>Insecta</taxon>
        <taxon>Pterygota</taxon>
        <taxon>Neoptera</taxon>
        <taxon>Endopterygota</taxon>
        <taxon>Hymenoptera</taxon>
        <taxon>Apocrita</taxon>
        <taxon>Proctotrupomorpha</taxon>
        <taxon>Chalcidoidea</taxon>
        <taxon>Pteromalidae</taxon>
        <taxon>Pteromalinae</taxon>
        <taxon>Nasonia</taxon>
    </lineage>
</organism>
<dbReference type="InterPro" id="IPR015590">
    <property type="entry name" value="Aldehyde_DH_dom"/>
</dbReference>
<dbReference type="FunFam" id="3.40.605.10:FF:000004">
    <property type="entry name" value="Aldehyde dehydrogenase"/>
    <property type="match status" value="1"/>
</dbReference>
<evidence type="ECO:0000256" key="2">
    <source>
        <dbReference type="ARBA" id="ARBA00023002"/>
    </source>
</evidence>
<keyword evidence="8" id="KW-1185">Reference proteome</keyword>
<dbReference type="InterPro" id="IPR016162">
    <property type="entry name" value="Ald_DH_N"/>
</dbReference>
<comment type="similarity">
    <text evidence="1 5">Belongs to the aldehyde dehydrogenase family.</text>
</comment>
<accession>A0A7M7QCP6</accession>
<dbReference type="InterPro" id="IPR016161">
    <property type="entry name" value="Ald_DH/histidinol_DH"/>
</dbReference>
<evidence type="ECO:0000256" key="3">
    <source>
        <dbReference type="ARBA" id="ARBA00023027"/>
    </source>
</evidence>
<sequence>MERNMDEESERGSSVGHDGLPIVIHRFRIGLPRVSQVASRRSFQIKRHRDLASFARLRDFDFHTSVIAPGFSMLSSFFTFVGFSAVSDGIDVYTAEVVLDMSEVNGRLAEPETQTPESVALDIGEETEICRVDLEPEEAAVLIQPMTEVPINGKDMSNFAELVQSTRETFYSGKTRPLEFRIKQLQALKQMLEENRHEFHAALNADLRRSKFENYVLEIDYTINEIIHLLRHLKEWAAPEKPTRTFVNALDEIVIYKEPYGVTLIMGAWNYPLQLAIAPMIGAIAGGNCVILKPSEVSVATAKLINELIPKYLDNECYKVVCGGTNETTELLKQRFDYIFFTGSTTVGRIVREASNKFLTPVTLELGGKSPVYIDNTADLTVTVKRVLWGKFINVGQTCIAPDYILCTPEVQNAFVKEAKKIMKEWYGENPQESQDLCRIVSDKHYQRLTAFLSNGEVAIGGQVDPADKYISPTILINVRPSEPVMKEEIFGPILPIVSVSNAYEAIKFINERDNPLVLYLFTMKKDVQNLIITQTKSGSVCVNDTIMQYSVDTLPFGGVGLSGIGAYHGKLSFDTFVHPKGCLIKNFNIIGETLASARYPPYSEKKLKVLSLLVAKRPDIPGMRYLPHLLMFGLGVAATFGIRALMKDSPYEDQP</sequence>
<dbReference type="Gene3D" id="3.40.605.10">
    <property type="entry name" value="Aldehyde Dehydrogenase, Chain A, domain 1"/>
    <property type="match status" value="1"/>
</dbReference>
<dbReference type="InParanoid" id="A0A7M7QCP6"/>
<dbReference type="Proteomes" id="UP000002358">
    <property type="component" value="Chromosome 4"/>
</dbReference>
<dbReference type="InterPro" id="IPR029510">
    <property type="entry name" value="Ald_DH_CS_GLU"/>
</dbReference>
<evidence type="ECO:0000256" key="1">
    <source>
        <dbReference type="ARBA" id="ARBA00009986"/>
    </source>
</evidence>
<dbReference type="PROSITE" id="PS00687">
    <property type="entry name" value="ALDEHYDE_DEHYDR_GLU"/>
    <property type="match status" value="1"/>
</dbReference>
<keyword evidence="3" id="KW-0520">NAD</keyword>
<dbReference type="PANTHER" id="PTHR43570:SF16">
    <property type="entry name" value="ALDEHYDE DEHYDROGENASE TYPE III, ISOFORM Q"/>
    <property type="match status" value="1"/>
</dbReference>
<gene>
    <name evidence="7" type="primary">100113596</name>
</gene>
<dbReference type="EnsemblMetazoa" id="XM_031929620">
    <property type="protein sequence ID" value="XP_031785480"/>
    <property type="gene ID" value="LOC100113596"/>
</dbReference>
<dbReference type="AlphaFoldDB" id="A0A7M7QCP6"/>
<dbReference type="PANTHER" id="PTHR43570">
    <property type="entry name" value="ALDEHYDE DEHYDROGENASE"/>
    <property type="match status" value="1"/>
</dbReference>
<dbReference type="SUPFAM" id="SSF53720">
    <property type="entry name" value="ALDH-like"/>
    <property type="match status" value="1"/>
</dbReference>
<dbReference type="InterPro" id="IPR016163">
    <property type="entry name" value="Ald_DH_C"/>
</dbReference>
<dbReference type="SMR" id="A0A7M7QCP6"/>
<dbReference type="GO" id="GO:0005737">
    <property type="term" value="C:cytoplasm"/>
    <property type="evidence" value="ECO:0007669"/>
    <property type="project" value="TreeGrafter"/>
</dbReference>
<evidence type="ECO:0000313" key="8">
    <source>
        <dbReference type="Proteomes" id="UP000002358"/>
    </source>
</evidence>
<dbReference type="GO" id="GO:0006081">
    <property type="term" value="P:aldehyde metabolic process"/>
    <property type="evidence" value="ECO:0007669"/>
    <property type="project" value="InterPro"/>
</dbReference>
<dbReference type="Pfam" id="PF00171">
    <property type="entry name" value="Aldedh"/>
    <property type="match status" value="1"/>
</dbReference>
<proteinExistence type="inferred from homology"/>
<keyword evidence="2 5" id="KW-0560">Oxidoreductase</keyword>
<dbReference type="GO" id="GO:0004029">
    <property type="term" value="F:aldehyde dehydrogenase (NAD+) activity"/>
    <property type="evidence" value="ECO:0007669"/>
    <property type="project" value="TreeGrafter"/>
</dbReference>
<evidence type="ECO:0000313" key="7">
    <source>
        <dbReference type="EnsemblMetazoa" id="XP_031785480"/>
    </source>
</evidence>
<name>A0A7M7QCP6_NASVI</name>
<dbReference type="OrthoDB" id="440325at2759"/>
<dbReference type="InterPro" id="IPR012394">
    <property type="entry name" value="Aldehyde_DH_NAD(P)"/>
</dbReference>
<feature type="domain" description="Aldehyde dehydrogenase" evidence="6">
    <location>
        <begin position="155"/>
        <end position="581"/>
    </location>
</feature>
<evidence type="ECO:0000259" key="6">
    <source>
        <dbReference type="Pfam" id="PF00171"/>
    </source>
</evidence>
<dbReference type="FunCoup" id="A0A7M7QCP6">
    <property type="interactions" value="504"/>
</dbReference>